<dbReference type="InterPro" id="IPR014729">
    <property type="entry name" value="Rossmann-like_a/b/a_fold"/>
</dbReference>
<dbReference type="SUPFAM" id="SSF52402">
    <property type="entry name" value="Adenine nucleotide alpha hydrolases-like"/>
    <property type="match status" value="1"/>
</dbReference>
<evidence type="ECO:0000313" key="1">
    <source>
        <dbReference type="EMBL" id="NOU58179.1"/>
    </source>
</evidence>
<protein>
    <recommendedName>
        <fullName evidence="3">Universal stress protein</fullName>
    </recommendedName>
</protein>
<dbReference type="EMBL" id="RZNH01000001">
    <property type="protein sequence ID" value="NOU58179.1"/>
    <property type="molecule type" value="Genomic_DNA"/>
</dbReference>
<proteinExistence type="predicted"/>
<comment type="caution">
    <text evidence="1">The sequence shown here is derived from an EMBL/GenBank/DDBJ whole genome shotgun (WGS) entry which is preliminary data.</text>
</comment>
<sequence length="267" mass="30877">MENRNNYTNRILILADFSEGNQSAIDFAIKYLYNDTTKVFLVQTWQKPSYGASMVRDLAPILQDISKRELKALKADLLTKYDLQEQEVEMLSFEGELSRFFQSEWYQNHNWQVVLGLNETNSDLQYNPRFKEIVQNVNQPLYVLNNCKANQSIDNIYVRNSNSSLSLPILSSLQKVCAKQKCNVHVGLNINHITISEKAEIVKTYANACIGSNVRFEKLSESVQKPLNVDSLLTIYHSDKLPDKERDLLSYFDKWFVKSKGITVRNF</sequence>
<dbReference type="Gene3D" id="3.40.50.620">
    <property type="entry name" value="HUPs"/>
    <property type="match status" value="1"/>
</dbReference>
<organism evidence="1 2">
    <name type="scientific">Marinifilum caeruleilacunae</name>
    <dbReference type="NCBI Taxonomy" id="2499076"/>
    <lineage>
        <taxon>Bacteria</taxon>
        <taxon>Pseudomonadati</taxon>
        <taxon>Bacteroidota</taxon>
        <taxon>Bacteroidia</taxon>
        <taxon>Marinilabiliales</taxon>
        <taxon>Marinifilaceae</taxon>
    </lineage>
</organism>
<dbReference type="RefSeq" id="WP_171593450.1">
    <property type="nucleotide sequence ID" value="NZ_RZNH01000001.1"/>
</dbReference>
<evidence type="ECO:0000313" key="2">
    <source>
        <dbReference type="Proteomes" id="UP000732105"/>
    </source>
</evidence>
<name>A0ABX1WPY8_9BACT</name>
<reference evidence="1 2" key="1">
    <citation type="submission" date="2018-12" db="EMBL/GenBank/DDBJ databases">
        <title>Marinifilum JC070 sp. nov., a marine bacterium isolated from Yongle Blue Hole in the South China Sea.</title>
        <authorList>
            <person name="Fu T."/>
        </authorList>
    </citation>
    <scope>NUCLEOTIDE SEQUENCE [LARGE SCALE GENOMIC DNA]</scope>
    <source>
        <strain evidence="1 2">JC070</strain>
    </source>
</reference>
<keyword evidence="2" id="KW-1185">Reference proteome</keyword>
<evidence type="ECO:0008006" key="3">
    <source>
        <dbReference type="Google" id="ProtNLM"/>
    </source>
</evidence>
<dbReference type="Proteomes" id="UP000732105">
    <property type="component" value="Unassembled WGS sequence"/>
</dbReference>
<accession>A0ABX1WPY8</accession>
<gene>
    <name evidence="1" type="ORF">ELS83_00015</name>
</gene>